<proteinExistence type="predicted"/>
<organism evidence="1 2">
    <name type="scientific">Eretmocerus hayati</name>
    <dbReference type="NCBI Taxonomy" id="131215"/>
    <lineage>
        <taxon>Eukaryota</taxon>
        <taxon>Metazoa</taxon>
        <taxon>Ecdysozoa</taxon>
        <taxon>Arthropoda</taxon>
        <taxon>Hexapoda</taxon>
        <taxon>Insecta</taxon>
        <taxon>Pterygota</taxon>
        <taxon>Neoptera</taxon>
        <taxon>Endopterygota</taxon>
        <taxon>Hymenoptera</taxon>
        <taxon>Apocrita</taxon>
        <taxon>Proctotrupomorpha</taxon>
        <taxon>Chalcidoidea</taxon>
        <taxon>Aphelinidae</taxon>
        <taxon>Aphelininae</taxon>
        <taxon>Eretmocerus</taxon>
    </lineage>
</organism>
<reference evidence="1" key="1">
    <citation type="submission" date="2023-04" db="EMBL/GenBank/DDBJ databases">
        <title>A chromosome-level genome assembly of the parasitoid wasp Eretmocerus hayati.</title>
        <authorList>
            <person name="Zhong Y."/>
            <person name="Liu S."/>
            <person name="Liu Y."/>
        </authorList>
    </citation>
    <scope>NUCLEOTIDE SEQUENCE</scope>
    <source>
        <strain evidence="1">ZJU_SS_LIU_2023</strain>
    </source>
</reference>
<dbReference type="EMBL" id="CM056741">
    <property type="protein sequence ID" value="KAJ8686828.1"/>
    <property type="molecule type" value="Genomic_DNA"/>
</dbReference>
<protein>
    <submittedName>
        <fullName evidence="1">Uncharacterized protein</fullName>
    </submittedName>
</protein>
<dbReference type="Proteomes" id="UP001239111">
    <property type="component" value="Chromosome 1"/>
</dbReference>
<evidence type="ECO:0000313" key="2">
    <source>
        <dbReference type="Proteomes" id="UP001239111"/>
    </source>
</evidence>
<evidence type="ECO:0000313" key="1">
    <source>
        <dbReference type="EMBL" id="KAJ8686828.1"/>
    </source>
</evidence>
<keyword evidence="2" id="KW-1185">Reference proteome</keyword>
<name>A0ACC2PTM9_9HYME</name>
<accession>A0ACC2PTM9</accession>
<sequence length="782" mass="87590">MNESGIDQPNQPMVHGYQPIWIESAGQIQNTSKHICSRCGRMYNCQGNLSRHKRYECGVEAPRYYCLNCPKRCKRKENMKDHIKRLHKNESVFAYRVVEYFQCPQIFSTPSVATWEDLDQIFLQLYFGRDFVSAKNLTHASTVKTPKRRGRPPKQVSQLNQNPDNGNETHSASASNGETLLSTGTNDKKGKHLTKSGKKRRRRKKLVYTILKRRGGKVIRNLPSNNILNHIVENSVQQVSQENSNGSTPNPPIQKRRGRPPSKKPSEDQTVKRIPVRPLSQSLIDSNVKRRRGRPPTKHSNDRIVNPSSSNASHSLMNNESANYSAAISPFDLYQYLATTYRLFKPPTGLENNFVIEQAGRHFINPNICFDTEHHSARPSVELLPNSTGSGRPSTNPNMSPTAKRRPGRPPTKLSPTLAVKRRPKKPVVKPSIEPHVKRLPGRQPSQLTNNLEVKRRPGRPPTKPTVDQVIERRPGRPPTKPSPDSFVKESPQTPSIRPTTVVTAEHEPGESPSGESHLDPKVKRRPGRPPTKISTDAVVKRRRGRLPSNLNVEPVTKRRRGRKPSNIAKLPAKRKPRRPAIEILSEPFVSVIRLQIKPKLEESIPDQTLADTESNHNLTEPSKTRSISLNMEPNLLGFTSDSQVVLENSNIVSNSTSVENINATEDLETTATSVTSHENELLNHTTNDLSTGSVDSTAAQSEEKISADENTNFVDELKQEEACTNMMEEIISKQLPEKPMCKIENVGSESDIINSRDGNINNTCNGSDLDPLSSENCETES</sequence>
<comment type="caution">
    <text evidence="1">The sequence shown here is derived from an EMBL/GenBank/DDBJ whole genome shotgun (WGS) entry which is preliminary data.</text>
</comment>
<gene>
    <name evidence="1" type="ORF">QAD02_022622</name>
</gene>